<gene>
    <name evidence="2" type="ORF">DXC51_26895</name>
</gene>
<dbReference type="AlphaFoldDB" id="A0A3E3HVV9"/>
<proteinExistence type="predicted"/>
<keyword evidence="1" id="KW-0677">Repeat</keyword>
<evidence type="ECO:0000313" key="3">
    <source>
        <dbReference type="Proteomes" id="UP000260812"/>
    </source>
</evidence>
<dbReference type="Proteomes" id="UP000260812">
    <property type="component" value="Unassembled WGS sequence"/>
</dbReference>
<evidence type="ECO:0008006" key="4">
    <source>
        <dbReference type="Google" id="ProtNLM"/>
    </source>
</evidence>
<dbReference type="SUPFAM" id="SSF82185">
    <property type="entry name" value="Histone H3 K4-specific methyltransferase SET7/9 N-terminal domain"/>
    <property type="match status" value="1"/>
</dbReference>
<keyword evidence="3" id="KW-1185">Reference proteome</keyword>
<accession>A0A3E3HVV9</accession>
<sequence length="452" mass="49444">MYLGLAAAPETWYNSSYTTHRCIFTKGDIMRKKFIFAAVCGALLLSACSKEVENEPLEISLASENYAVEYTGLLKDGIPEGAAAFTGEEPDGSKWNGEGNFESGKLSDARVASFPMELEAAGQKYTGTFEGDVNGDCFSGTFTGMDGLVYQGDIINNCTSGKGKIEGLAYTLNERGRQIEGIYSGDINNSAITGSGQFTSNDKAFIYEGGFEDGMLKGAGKLKDNAYLVNFSEVDRVGQYEGDTIDGLADGQGTFSAVNTYNEPYTYQGGWKQGLFHGYGSRILENEDLMDYTGNYIEGEYAPNAQEFFTSLGTSGSFPYTVTELADNFLSEHDQLFFEHNIDDYSSFLDEEFSFKKFEKNPAKFGDKLIDLKRLQVVQISEVKYSEYLPVVTTIIASNSNNIYWIYYIGGCDDVYAGSTIEAYLLPLGYGSYTTLLGTSRTAMAAAAAAIR</sequence>
<dbReference type="PANTHER" id="PTHR23084">
    <property type="entry name" value="PHOSPHATIDYLINOSITOL-4-PHOSPHATE 5-KINASE RELATED"/>
    <property type="match status" value="1"/>
</dbReference>
<evidence type="ECO:0000256" key="1">
    <source>
        <dbReference type="ARBA" id="ARBA00022737"/>
    </source>
</evidence>
<dbReference type="Pfam" id="PF02493">
    <property type="entry name" value="MORN"/>
    <property type="match status" value="3"/>
</dbReference>
<dbReference type="InterPro" id="IPR003409">
    <property type="entry name" value="MORN"/>
</dbReference>
<name>A0A3E3HVV9_9FIRM</name>
<protein>
    <recommendedName>
        <fullName evidence="4">MORN repeat protein</fullName>
    </recommendedName>
</protein>
<dbReference type="PANTHER" id="PTHR23084:SF263">
    <property type="entry name" value="MORN REPEAT-CONTAINING PROTEIN 1"/>
    <property type="match status" value="1"/>
</dbReference>
<organism evidence="2 3">
    <name type="scientific">Eisenbergiella massiliensis</name>
    <dbReference type="NCBI Taxonomy" id="1720294"/>
    <lineage>
        <taxon>Bacteria</taxon>
        <taxon>Bacillati</taxon>
        <taxon>Bacillota</taxon>
        <taxon>Clostridia</taxon>
        <taxon>Lachnospirales</taxon>
        <taxon>Lachnospiraceae</taxon>
        <taxon>Eisenbergiella</taxon>
    </lineage>
</organism>
<reference evidence="2" key="1">
    <citation type="submission" date="2018-08" db="EMBL/GenBank/DDBJ databases">
        <title>A genome reference for cultivated species of the human gut microbiota.</title>
        <authorList>
            <person name="Zou Y."/>
            <person name="Xue W."/>
            <person name="Luo G."/>
        </authorList>
    </citation>
    <scope>NUCLEOTIDE SEQUENCE [LARGE SCALE GENOMIC DNA]</scope>
    <source>
        <strain evidence="2">TF05-5AC</strain>
    </source>
</reference>
<comment type="caution">
    <text evidence="2">The sequence shown here is derived from an EMBL/GenBank/DDBJ whole genome shotgun (WGS) entry which is preliminary data.</text>
</comment>
<evidence type="ECO:0000313" key="2">
    <source>
        <dbReference type="EMBL" id="RGE55968.1"/>
    </source>
</evidence>
<dbReference type="EMBL" id="QVLV01000033">
    <property type="protein sequence ID" value="RGE55968.1"/>
    <property type="molecule type" value="Genomic_DNA"/>
</dbReference>